<keyword evidence="8" id="KW-0408">Iron</keyword>
<dbReference type="GO" id="GO:0005506">
    <property type="term" value="F:iron ion binding"/>
    <property type="evidence" value="ECO:0007669"/>
    <property type="project" value="InterPro"/>
</dbReference>
<sequence>MGKYMSYNYTTIAASQYGDHWHNLCLIGAIEILISTRLNTFSNIQKDEVKHLLKLSQNARDNFAMVELKSMFSELTFNIIMTMVARKRYYGYNVSVDKEEVKQFREIMKEVFAHGGAANPADFLPILNWE</sequence>
<evidence type="ECO:0000256" key="5">
    <source>
        <dbReference type="ARBA" id="ARBA00022723"/>
    </source>
</evidence>
<organism evidence="11 12">
    <name type="scientific">Prunus armeniaca</name>
    <name type="common">Apricot</name>
    <name type="synonym">Armeniaca vulgaris</name>
    <dbReference type="NCBI Taxonomy" id="36596"/>
    <lineage>
        <taxon>Eukaryota</taxon>
        <taxon>Viridiplantae</taxon>
        <taxon>Streptophyta</taxon>
        <taxon>Embryophyta</taxon>
        <taxon>Tracheophyta</taxon>
        <taxon>Spermatophyta</taxon>
        <taxon>Magnoliopsida</taxon>
        <taxon>eudicotyledons</taxon>
        <taxon>Gunneridae</taxon>
        <taxon>Pentapetalae</taxon>
        <taxon>rosids</taxon>
        <taxon>fabids</taxon>
        <taxon>Rosales</taxon>
        <taxon>Rosaceae</taxon>
        <taxon>Amygdaloideae</taxon>
        <taxon>Amygdaleae</taxon>
        <taxon>Prunus</taxon>
    </lineage>
</organism>
<protein>
    <submittedName>
        <fullName evidence="11">Uncharacterized protein</fullName>
    </submittedName>
</protein>
<evidence type="ECO:0000256" key="7">
    <source>
        <dbReference type="ARBA" id="ARBA00023002"/>
    </source>
</evidence>
<gene>
    <name evidence="11" type="ORF">ORAREDHAP_LOCUS39036</name>
</gene>
<keyword evidence="7" id="KW-0560">Oxidoreductase</keyword>
<dbReference type="InterPro" id="IPR050651">
    <property type="entry name" value="Plant_Cytochrome_P450_Monoox"/>
</dbReference>
<evidence type="ECO:0000256" key="3">
    <source>
        <dbReference type="ARBA" id="ARBA00022617"/>
    </source>
</evidence>
<dbReference type="SUPFAM" id="SSF48264">
    <property type="entry name" value="Cytochrome P450"/>
    <property type="match status" value="1"/>
</dbReference>
<keyword evidence="12" id="KW-1185">Reference proteome</keyword>
<dbReference type="AlphaFoldDB" id="A0A6J5XL84"/>
<comment type="subcellular location">
    <subcellularLocation>
        <location evidence="2">Membrane</location>
    </subcellularLocation>
</comment>
<keyword evidence="6" id="KW-1133">Transmembrane helix</keyword>
<dbReference type="EMBL" id="CAEKKB010000006">
    <property type="protein sequence ID" value="CAB4314570.1"/>
    <property type="molecule type" value="Genomic_DNA"/>
</dbReference>
<dbReference type="GO" id="GO:0020037">
    <property type="term" value="F:heme binding"/>
    <property type="evidence" value="ECO:0007669"/>
    <property type="project" value="InterPro"/>
</dbReference>
<dbReference type="Proteomes" id="UP000507245">
    <property type="component" value="Unassembled WGS sequence"/>
</dbReference>
<evidence type="ECO:0000256" key="10">
    <source>
        <dbReference type="ARBA" id="ARBA00023136"/>
    </source>
</evidence>
<evidence type="ECO:0000256" key="9">
    <source>
        <dbReference type="ARBA" id="ARBA00023033"/>
    </source>
</evidence>
<evidence type="ECO:0000256" key="2">
    <source>
        <dbReference type="ARBA" id="ARBA00004370"/>
    </source>
</evidence>
<comment type="cofactor">
    <cofactor evidence="1">
        <name>heme</name>
        <dbReference type="ChEBI" id="CHEBI:30413"/>
    </cofactor>
</comment>
<dbReference type="GO" id="GO:0016705">
    <property type="term" value="F:oxidoreductase activity, acting on paired donors, with incorporation or reduction of molecular oxygen"/>
    <property type="evidence" value="ECO:0007669"/>
    <property type="project" value="InterPro"/>
</dbReference>
<accession>A0A6J5XL84</accession>
<keyword evidence="9" id="KW-0503">Monooxygenase</keyword>
<dbReference type="GO" id="GO:0004497">
    <property type="term" value="F:monooxygenase activity"/>
    <property type="evidence" value="ECO:0007669"/>
    <property type="project" value="UniProtKB-KW"/>
</dbReference>
<dbReference type="OrthoDB" id="1055148at2759"/>
<evidence type="ECO:0000256" key="6">
    <source>
        <dbReference type="ARBA" id="ARBA00022989"/>
    </source>
</evidence>
<evidence type="ECO:0000256" key="1">
    <source>
        <dbReference type="ARBA" id="ARBA00001971"/>
    </source>
</evidence>
<reference evidence="12" key="1">
    <citation type="journal article" date="2020" name="Genome Biol.">
        <title>Gamete binning: chromosome-level and haplotype-resolved genome assembly enabled by high-throughput single-cell sequencing of gamete genomes.</title>
        <authorList>
            <person name="Campoy J.A."/>
            <person name="Sun H."/>
            <person name="Goel M."/>
            <person name="Jiao W.-B."/>
            <person name="Folz-Donahue K."/>
            <person name="Wang N."/>
            <person name="Rubio M."/>
            <person name="Liu C."/>
            <person name="Kukat C."/>
            <person name="Ruiz D."/>
            <person name="Huettel B."/>
            <person name="Schneeberger K."/>
        </authorList>
    </citation>
    <scope>NUCLEOTIDE SEQUENCE [LARGE SCALE GENOMIC DNA]</scope>
    <source>
        <strain evidence="12">cv. Rojo Pasion</strain>
    </source>
</reference>
<dbReference type="Gene3D" id="1.10.630.10">
    <property type="entry name" value="Cytochrome P450"/>
    <property type="match status" value="1"/>
</dbReference>
<dbReference type="GO" id="GO:0016020">
    <property type="term" value="C:membrane"/>
    <property type="evidence" value="ECO:0007669"/>
    <property type="project" value="UniProtKB-SubCell"/>
</dbReference>
<dbReference type="PANTHER" id="PTHR47947">
    <property type="entry name" value="CYTOCHROME P450 82C3-RELATED"/>
    <property type="match status" value="1"/>
</dbReference>
<dbReference type="InterPro" id="IPR036396">
    <property type="entry name" value="Cyt_P450_sf"/>
</dbReference>
<keyword evidence="5" id="KW-0479">Metal-binding</keyword>
<evidence type="ECO:0000313" key="12">
    <source>
        <dbReference type="Proteomes" id="UP000507245"/>
    </source>
</evidence>
<keyword evidence="4" id="KW-0812">Transmembrane</keyword>
<evidence type="ECO:0000256" key="4">
    <source>
        <dbReference type="ARBA" id="ARBA00022692"/>
    </source>
</evidence>
<dbReference type="PANTHER" id="PTHR47947:SF26">
    <property type="entry name" value="CYTOCHROME P450"/>
    <property type="match status" value="1"/>
</dbReference>
<name>A0A6J5XL84_PRUAR</name>
<evidence type="ECO:0000256" key="8">
    <source>
        <dbReference type="ARBA" id="ARBA00023004"/>
    </source>
</evidence>
<evidence type="ECO:0000313" key="11">
    <source>
        <dbReference type="EMBL" id="CAB4314570.1"/>
    </source>
</evidence>
<proteinExistence type="predicted"/>
<keyword evidence="3" id="KW-0349">Heme</keyword>
<keyword evidence="10" id="KW-0472">Membrane</keyword>